<accession>A0A1G2TVU3</accession>
<dbReference type="Proteomes" id="UP000177707">
    <property type="component" value="Unassembled WGS sequence"/>
</dbReference>
<protein>
    <recommendedName>
        <fullName evidence="3">DUF4258 domain-containing protein</fullName>
    </recommendedName>
</protein>
<evidence type="ECO:0000313" key="1">
    <source>
        <dbReference type="EMBL" id="OHB01416.1"/>
    </source>
</evidence>
<gene>
    <name evidence="1" type="ORF">A3A96_01850</name>
</gene>
<reference evidence="1 2" key="1">
    <citation type="journal article" date="2016" name="Nat. Commun.">
        <title>Thousands of microbial genomes shed light on interconnected biogeochemical processes in an aquifer system.</title>
        <authorList>
            <person name="Anantharaman K."/>
            <person name="Brown C.T."/>
            <person name="Hug L.A."/>
            <person name="Sharon I."/>
            <person name="Castelle C.J."/>
            <person name="Probst A.J."/>
            <person name="Thomas B.C."/>
            <person name="Singh A."/>
            <person name="Wilkins M.J."/>
            <person name="Karaoz U."/>
            <person name="Brodie E.L."/>
            <person name="Williams K.H."/>
            <person name="Hubbard S.S."/>
            <person name="Banfield J.F."/>
        </authorList>
    </citation>
    <scope>NUCLEOTIDE SEQUENCE [LARGE SCALE GENOMIC DNA]</scope>
</reference>
<evidence type="ECO:0008006" key="3">
    <source>
        <dbReference type="Google" id="ProtNLM"/>
    </source>
</evidence>
<dbReference type="AlphaFoldDB" id="A0A1G2TVU3"/>
<dbReference type="EMBL" id="MHWB01000013">
    <property type="protein sequence ID" value="OHB01416.1"/>
    <property type="molecule type" value="Genomic_DNA"/>
</dbReference>
<comment type="caution">
    <text evidence="1">The sequence shown here is derived from an EMBL/GenBank/DDBJ whole genome shotgun (WGS) entry which is preliminary data.</text>
</comment>
<proteinExistence type="predicted"/>
<name>A0A1G2TVU3_9BACT</name>
<sequence length="91" mass="10280">MEHFYRDVPGLGNVAVSRHAQEQMQKGDISESLFQKVLLSPTGSDIPDGQDVIWREREGIRIVILIDPTPNRGAKLVKTVYRVQQQASAHR</sequence>
<evidence type="ECO:0000313" key="2">
    <source>
        <dbReference type="Proteomes" id="UP000177707"/>
    </source>
</evidence>
<organism evidence="1 2">
    <name type="scientific">Candidatus Zambryskibacteria bacterium RIFCSPLOWO2_01_FULL_39_39</name>
    <dbReference type="NCBI Taxonomy" id="1802758"/>
    <lineage>
        <taxon>Bacteria</taxon>
        <taxon>Candidatus Zambryskiibacteriota</taxon>
    </lineage>
</organism>